<dbReference type="InterPro" id="IPR014001">
    <property type="entry name" value="Helicase_ATP-bd"/>
</dbReference>
<proteinExistence type="predicted"/>
<keyword evidence="4" id="KW-0539">Nucleus</keyword>
<dbReference type="Pfam" id="PF00176">
    <property type="entry name" value="SNF2-rel_dom"/>
    <property type="match status" value="1"/>
</dbReference>
<name>A0A7S3AJF1_9EUKA</name>
<dbReference type="InterPro" id="IPR000330">
    <property type="entry name" value="SNF2_N"/>
</dbReference>
<feature type="compositionally biased region" description="Basic and acidic residues" evidence="5">
    <location>
        <begin position="846"/>
        <end position="861"/>
    </location>
</feature>
<dbReference type="InterPro" id="IPR027417">
    <property type="entry name" value="P-loop_NTPase"/>
</dbReference>
<dbReference type="CDD" id="cd18793">
    <property type="entry name" value="SF2_C_SNF"/>
    <property type="match status" value="1"/>
</dbReference>
<dbReference type="PROSITE" id="PS51194">
    <property type="entry name" value="HELICASE_CTER"/>
    <property type="match status" value="1"/>
</dbReference>
<feature type="domain" description="Helicase ATP-binding" evidence="6">
    <location>
        <begin position="1"/>
        <end position="115"/>
    </location>
</feature>
<feature type="region of interest" description="Disordered" evidence="5">
    <location>
        <begin position="396"/>
        <end position="418"/>
    </location>
</feature>
<dbReference type="Gene3D" id="3.40.50.10810">
    <property type="entry name" value="Tandem AAA-ATPase domain"/>
    <property type="match status" value="1"/>
</dbReference>
<evidence type="ECO:0000259" key="6">
    <source>
        <dbReference type="PROSITE" id="PS51192"/>
    </source>
</evidence>
<dbReference type="InterPro" id="IPR049730">
    <property type="entry name" value="SNF2/RAD54-like_C"/>
</dbReference>
<dbReference type="Gene3D" id="1.10.10.60">
    <property type="entry name" value="Homeodomain-like"/>
    <property type="match status" value="1"/>
</dbReference>
<dbReference type="Pfam" id="PF00271">
    <property type="entry name" value="Helicase_C"/>
    <property type="match status" value="1"/>
</dbReference>
<evidence type="ECO:0008006" key="9">
    <source>
        <dbReference type="Google" id="ProtNLM"/>
    </source>
</evidence>
<dbReference type="GO" id="GO:0003677">
    <property type="term" value="F:DNA binding"/>
    <property type="evidence" value="ECO:0007669"/>
    <property type="project" value="UniProtKB-KW"/>
</dbReference>
<feature type="domain" description="Helicase C-terminal" evidence="7">
    <location>
        <begin position="247"/>
        <end position="404"/>
    </location>
</feature>
<dbReference type="InterPro" id="IPR056302">
    <property type="entry name" value="CHD1-2/Hrp3_HTH"/>
</dbReference>
<dbReference type="GO" id="GO:0016787">
    <property type="term" value="F:hydrolase activity"/>
    <property type="evidence" value="ECO:0007669"/>
    <property type="project" value="UniProtKB-KW"/>
</dbReference>
<feature type="compositionally biased region" description="Low complexity" evidence="5">
    <location>
        <begin position="872"/>
        <end position="881"/>
    </location>
</feature>
<evidence type="ECO:0000259" key="7">
    <source>
        <dbReference type="PROSITE" id="PS51194"/>
    </source>
</evidence>
<evidence type="ECO:0000256" key="1">
    <source>
        <dbReference type="ARBA" id="ARBA00004123"/>
    </source>
</evidence>
<organism evidence="8">
    <name type="scientific">Haptolina ericina</name>
    <dbReference type="NCBI Taxonomy" id="156174"/>
    <lineage>
        <taxon>Eukaryota</taxon>
        <taxon>Haptista</taxon>
        <taxon>Haptophyta</taxon>
        <taxon>Prymnesiophyceae</taxon>
        <taxon>Prymnesiales</taxon>
        <taxon>Prymnesiaceae</taxon>
        <taxon>Haptolina</taxon>
    </lineage>
</organism>
<evidence type="ECO:0000256" key="3">
    <source>
        <dbReference type="ARBA" id="ARBA00023125"/>
    </source>
</evidence>
<dbReference type="InterPro" id="IPR038718">
    <property type="entry name" value="SNF2-like_sf"/>
</dbReference>
<protein>
    <recommendedName>
        <fullName evidence="9">Helicase C-terminal domain-containing protein</fullName>
    </recommendedName>
</protein>
<dbReference type="GO" id="GO:0005634">
    <property type="term" value="C:nucleus"/>
    <property type="evidence" value="ECO:0007669"/>
    <property type="project" value="UniProtKB-SubCell"/>
</dbReference>
<dbReference type="InterPro" id="IPR001650">
    <property type="entry name" value="Helicase_C-like"/>
</dbReference>
<reference evidence="8" key="1">
    <citation type="submission" date="2021-01" db="EMBL/GenBank/DDBJ databases">
        <authorList>
            <person name="Corre E."/>
            <person name="Pelletier E."/>
            <person name="Niang G."/>
            <person name="Scheremetjew M."/>
            <person name="Finn R."/>
            <person name="Kale V."/>
            <person name="Holt S."/>
            <person name="Cochrane G."/>
            <person name="Meng A."/>
            <person name="Brown T."/>
            <person name="Cohen L."/>
        </authorList>
    </citation>
    <scope>NUCLEOTIDE SEQUENCE</scope>
    <source>
        <strain evidence="8">CCMP281</strain>
    </source>
</reference>
<dbReference type="PANTHER" id="PTHR45623">
    <property type="entry name" value="CHROMODOMAIN-HELICASE-DNA-BINDING PROTEIN 3-RELATED-RELATED"/>
    <property type="match status" value="1"/>
</dbReference>
<dbReference type="Gene3D" id="3.40.50.300">
    <property type="entry name" value="P-loop containing nucleotide triphosphate hydrolases"/>
    <property type="match status" value="1"/>
</dbReference>
<dbReference type="AlphaFoldDB" id="A0A7S3AJF1"/>
<evidence type="ECO:0000256" key="4">
    <source>
        <dbReference type="ARBA" id="ARBA00023242"/>
    </source>
</evidence>
<gene>
    <name evidence="8" type="ORF">HERI1096_LOCUS7541</name>
</gene>
<comment type="subcellular location">
    <subcellularLocation>
        <location evidence="1">Nucleus</location>
    </subcellularLocation>
</comment>
<dbReference type="GO" id="GO:0005524">
    <property type="term" value="F:ATP binding"/>
    <property type="evidence" value="ECO:0007669"/>
    <property type="project" value="InterPro"/>
</dbReference>
<keyword evidence="2" id="KW-0378">Hydrolase</keyword>
<accession>A0A7S3AJF1</accession>
<dbReference type="PROSITE" id="PS51192">
    <property type="entry name" value="HELICASE_ATP_BIND_1"/>
    <property type="match status" value="1"/>
</dbReference>
<evidence type="ECO:0000256" key="2">
    <source>
        <dbReference type="ARBA" id="ARBA00022801"/>
    </source>
</evidence>
<evidence type="ECO:0000313" key="8">
    <source>
        <dbReference type="EMBL" id="CAE0106882.1"/>
    </source>
</evidence>
<dbReference type="SMART" id="SM00490">
    <property type="entry name" value="HELICc"/>
    <property type="match status" value="1"/>
</dbReference>
<dbReference type="Pfam" id="PF23588">
    <property type="entry name" value="HTH_CHD1_Hrp3"/>
    <property type="match status" value="1"/>
</dbReference>
<evidence type="ECO:0000256" key="5">
    <source>
        <dbReference type="SAM" id="MobiDB-lite"/>
    </source>
</evidence>
<dbReference type="SUPFAM" id="SSF52540">
    <property type="entry name" value="P-loop containing nucleoside triphosphate hydrolases"/>
    <property type="match status" value="2"/>
</dbReference>
<feature type="region of interest" description="Disordered" evidence="5">
    <location>
        <begin position="846"/>
        <end position="883"/>
    </location>
</feature>
<keyword evidence="3" id="KW-0238">DNA-binding</keyword>
<sequence length="905" mass="102071">MNAIVYHGSNESRELIRTYEFLFADAATNPNTRGMYKFQVLITSYEVVKQDLDKLRKIPWRYLVVDEAHRLKNKDSALAQDLRTLEVEHMHLLSGTPLQNNTTELWALLYFLDPALFPSLELFLRDFGTLTDSSQVDRLNEKIRPYLLRRQKGDVEKSLVPLDETIIWVEMTIFQKKCYRAILEGNREILVDVKATSMPSLVNIQMELRKCCNHPYLIKGVEETNTRELAKDEHLGSLLKASGKFVLLDKLLPKLKSEGHRVLIFSQMVKMLDMLSDYLRERRYSHERLDGTVRGDLRQAAIDRFCKPGSETFIFLLSTRAGGLGINLTAADTCIIMDSDWNPQNDVQAMARSHRIGQSRKVKVFRLVTRNTYESEMVERANKKLGLERAMNADRANDGLKDSKDNGKHGPPQDRGDIDAMLKRGAHDIFMNEDDTAFQKFNEADIDEILQSSSTRVSYDQADSSTGSVFSRAAFVADDSAVDMDDPEFWTKILPELEQKDAALAEYFLKRKSKQVKRFGMAEGEEVEDFLDDFIKGKKGKGGKSRDEDDARRAAKRALAHVWSKTERMNCERALLSVGFGRWGRIKELAQGGTKMRSEQEIAAFGVAFVCLCVGLPIGTVGVVVPSAEEEQKGIQRARELLSQMGCAMPTLSPPEVEELEPLVTAGGVEYAERVHKLGSTFLQRLLFLKRLSDAIEREPSPLETYRAPVVRGGVGRELDVPWTPRDDAMLLLGVYKHGFRAYEEVRDDPELTFSCLVPGPALPAPMPQPAVPNARSTPVFDELDVLPLPPGSRTPKKLPLPPASAATRAPCFMQEREFRERVKALLDSLAEEERQRDERVAWEAEWEEERRRELRGEPPRPSKKARGGSGLDEAASSAAADAEKAFEAQLARVWATTDVEGGYL</sequence>
<dbReference type="EMBL" id="HBHX01013511">
    <property type="protein sequence ID" value="CAE0106882.1"/>
    <property type="molecule type" value="Transcribed_RNA"/>
</dbReference>